<dbReference type="InterPro" id="IPR050309">
    <property type="entry name" value="Type-B_Carboxylest/Lipase"/>
</dbReference>
<comment type="similarity">
    <text evidence="1 3">Belongs to the type-B carboxylesterase/lipase family.</text>
</comment>
<evidence type="ECO:0000313" key="6">
    <source>
        <dbReference type="EMBL" id="KAK3938740.1"/>
    </source>
</evidence>
<dbReference type="PROSITE" id="PS00122">
    <property type="entry name" value="CARBOXYLESTERASE_B_1"/>
    <property type="match status" value="1"/>
</dbReference>
<dbReference type="PROSITE" id="PS51257">
    <property type="entry name" value="PROKAR_LIPOPROTEIN"/>
    <property type="match status" value="1"/>
</dbReference>
<protein>
    <recommendedName>
        <fullName evidence="3">Carboxylic ester hydrolase</fullName>
        <ecNumber evidence="3">3.1.1.-</ecNumber>
    </recommendedName>
</protein>
<dbReference type="GO" id="GO:0016787">
    <property type="term" value="F:hydrolase activity"/>
    <property type="evidence" value="ECO:0007669"/>
    <property type="project" value="UniProtKB-KW"/>
</dbReference>
<evidence type="ECO:0000313" key="7">
    <source>
        <dbReference type="Proteomes" id="UP001303473"/>
    </source>
</evidence>
<feature type="region of interest" description="Disordered" evidence="4">
    <location>
        <begin position="58"/>
        <end position="77"/>
    </location>
</feature>
<evidence type="ECO:0000256" key="3">
    <source>
        <dbReference type="RuleBase" id="RU361235"/>
    </source>
</evidence>
<comment type="caution">
    <text evidence="6">The sequence shown here is derived from an EMBL/GenBank/DDBJ whole genome shotgun (WGS) entry which is preliminary data.</text>
</comment>
<dbReference type="FunFam" id="3.40.50.1820:FF:000316">
    <property type="entry name" value="Carboxylic ester hydrolase"/>
    <property type="match status" value="1"/>
</dbReference>
<accession>A0AAN6N3X8</accession>
<feature type="domain" description="Carboxylesterase type B" evidence="5">
    <location>
        <begin position="26"/>
        <end position="521"/>
    </location>
</feature>
<dbReference type="PANTHER" id="PTHR11559">
    <property type="entry name" value="CARBOXYLESTERASE"/>
    <property type="match status" value="1"/>
</dbReference>
<evidence type="ECO:0000256" key="2">
    <source>
        <dbReference type="ARBA" id="ARBA00022801"/>
    </source>
</evidence>
<dbReference type="EMBL" id="MU853823">
    <property type="protein sequence ID" value="KAK3938740.1"/>
    <property type="molecule type" value="Genomic_DNA"/>
</dbReference>
<keyword evidence="3" id="KW-0732">Signal</keyword>
<dbReference type="EC" id="3.1.1.-" evidence="3"/>
<feature type="chain" id="PRO_5042671041" description="Carboxylic ester hydrolase" evidence="3">
    <location>
        <begin position="23"/>
        <end position="547"/>
    </location>
</feature>
<feature type="signal peptide" evidence="3">
    <location>
        <begin position="1"/>
        <end position="22"/>
    </location>
</feature>
<dbReference type="Proteomes" id="UP001303473">
    <property type="component" value="Unassembled WGS sequence"/>
</dbReference>
<reference evidence="7" key="1">
    <citation type="journal article" date="2023" name="Mol. Phylogenet. Evol.">
        <title>Genome-scale phylogeny and comparative genomics of the fungal order Sordariales.</title>
        <authorList>
            <person name="Hensen N."/>
            <person name="Bonometti L."/>
            <person name="Westerberg I."/>
            <person name="Brannstrom I.O."/>
            <person name="Guillou S."/>
            <person name="Cros-Aarteil S."/>
            <person name="Calhoun S."/>
            <person name="Haridas S."/>
            <person name="Kuo A."/>
            <person name="Mondo S."/>
            <person name="Pangilinan J."/>
            <person name="Riley R."/>
            <person name="LaButti K."/>
            <person name="Andreopoulos B."/>
            <person name="Lipzen A."/>
            <person name="Chen C."/>
            <person name="Yan M."/>
            <person name="Daum C."/>
            <person name="Ng V."/>
            <person name="Clum A."/>
            <person name="Steindorff A."/>
            <person name="Ohm R.A."/>
            <person name="Martin F."/>
            <person name="Silar P."/>
            <person name="Natvig D.O."/>
            <person name="Lalanne C."/>
            <person name="Gautier V."/>
            <person name="Ament-Velasquez S.L."/>
            <person name="Kruys A."/>
            <person name="Hutchinson M.I."/>
            <person name="Powell A.J."/>
            <person name="Barry K."/>
            <person name="Miller A.N."/>
            <person name="Grigoriev I.V."/>
            <person name="Debuchy R."/>
            <person name="Gladieux P."/>
            <person name="Hiltunen Thoren M."/>
            <person name="Johannesson H."/>
        </authorList>
    </citation>
    <scope>NUCLEOTIDE SEQUENCE [LARGE SCALE GENOMIC DNA]</scope>
    <source>
        <strain evidence="7">CBS 340.73</strain>
    </source>
</reference>
<dbReference type="Gene3D" id="3.40.50.1820">
    <property type="entry name" value="alpha/beta hydrolase"/>
    <property type="match status" value="1"/>
</dbReference>
<evidence type="ECO:0000256" key="1">
    <source>
        <dbReference type="ARBA" id="ARBA00005964"/>
    </source>
</evidence>
<keyword evidence="2 3" id="KW-0378">Hydrolase</keyword>
<dbReference type="InterPro" id="IPR002018">
    <property type="entry name" value="CarbesteraseB"/>
</dbReference>
<gene>
    <name evidence="6" type="ORF">QBC46DRAFT_439578</name>
</gene>
<dbReference type="InterPro" id="IPR019826">
    <property type="entry name" value="Carboxylesterase_B_AS"/>
</dbReference>
<dbReference type="AlphaFoldDB" id="A0AAN6N3X8"/>
<keyword evidence="7" id="KW-1185">Reference proteome</keyword>
<name>A0AAN6N3X8_9PEZI</name>
<proteinExistence type="inferred from homology"/>
<dbReference type="SUPFAM" id="SSF53474">
    <property type="entry name" value="alpha/beta-Hydrolases"/>
    <property type="match status" value="1"/>
</dbReference>
<organism evidence="6 7">
    <name type="scientific">Diplogelasinospora grovesii</name>
    <dbReference type="NCBI Taxonomy" id="303347"/>
    <lineage>
        <taxon>Eukaryota</taxon>
        <taxon>Fungi</taxon>
        <taxon>Dikarya</taxon>
        <taxon>Ascomycota</taxon>
        <taxon>Pezizomycotina</taxon>
        <taxon>Sordariomycetes</taxon>
        <taxon>Sordariomycetidae</taxon>
        <taxon>Sordariales</taxon>
        <taxon>Diplogelasinosporaceae</taxon>
        <taxon>Diplogelasinospora</taxon>
    </lineage>
</organism>
<evidence type="ECO:0000259" key="5">
    <source>
        <dbReference type="Pfam" id="PF00135"/>
    </source>
</evidence>
<evidence type="ECO:0000256" key="4">
    <source>
        <dbReference type="SAM" id="MobiDB-lite"/>
    </source>
</evidence>
<dbReference type="Pfam" id="PF00135">
    <property type="entry name" value="COesterase"/>
    <property type="match status" value="1"/>
</dbReference>
<sequence length="547" mass="59291">MKATAASVALLTAALFPSFGACVNPVVNLTYTSYNGTHLISGITQWLGMRYAAPPLGDLRFQPPQDPSSNDTVQDARKQGKVCLKTGDSPSSTTTAEDCLLIDVYAPSRATIDSKLPVYFFIQGGGFNSNSDPHLNGTGLIEASNHSIVFVTFNYRVGPYGFLTDGDQVTGNNGIRDQRKALQWVKQHITQFGGDPNHVVLGGDSAGAASISLHLIANGGKDEGLFHAAAAESVSFATVLTANQSRYQYDNFAIRLGCAAGNGTGTGHANTSSLACLRSKTAAELQAMNYNIPFPGAAAPPLYMWNPVIDNDLFTDLTYTAFEKGNFIKVPVIFGDDTNGGTVFAPSNTSTLAESNQFLKDQFPYLTLDQLAKLNQLYPNPSNCASGTAGCYWRQLSNVYGEMRYMCPGLYINSMFIRYGINASYAYRWNVEDPDQMARGLGVPHTVEVSAIFGPYNVKGNAPASYYPNGTNAEAVPVVQGYWTSFIRSFDPNSYRLSGTAEWVPWSSRPRQRLRFDAGGNTTMETIDDGLKDRCDYLNSIGPSIRQ</sequence>
<dbReference type="InterPro" id="IPR029058">
    <property type="entry name" value="AB_hydrolase_fold"/>
</dbReference>